<dbReference type="InterPro" id="IPR050256">
    <property type="entry name" value="Glycosyltransferase_2"/>
</dbReference>
<comment type="caution">
    <text evidence="2">The sequence shown here is derived from an EMBL/GenBank/DDBJ whole genome shotgun (WGS) entry which is preliminary data.</text>
</comment>
<evidence type="ECO:0000259" key="1">
    <source>
        <dbReference type="Pfam" id="PF00535"/>
    </source>
</evidence>
<organism evidence="2 3">
    <name type="scientific">Cohnella kolymensis</name>
    <dbReference type="NCBI Taxonomy" id="1590652"/>
    <lineage>
        <taxon>Bacteria</taxon>
        <taxon>Bacillati</taxon>
        <taxon>Bacillota</taxon>
        <taxon>Bacilli</taxon>
        <taxon>Bacillales</taxon>
        <taxon>Paenibacillaceae</taxon>
        <taxon>Cohnella</taxon>
    </lineage>
</organism>
<feature type="domain" description="Glycosyltransferase 2-like" evidence="1">
    <location>
        <begin position="4"/>
        <end position="158"/>
    </location>
</feature>
<dbReference type="PANTHER" id="PTHR48090:SF7">
    <property type="entry name" value="RFBJ PROTEIN"/>
    <property type="match status" value="1"/>
</dbReference>
<dbReference type="CDD" id="cd04179">
    <property type="entry name" value="DPM_DPG-synthase_like"/>
    <property type="match status" value="1"/>
</dbReference>
<proteinExistence type="predicted"/>
<gene>
    <name evidence="2" type="ORF">SD71_03625</name>
</gene>
<dbReference type="InterPro" id="IPR029044">
    <property type="entry name" value="Nucleotide-diphossugar_trans"/>
</dbReference>
<dbReference type="Gene3D" id="3.90.550.10">
    <property type="entry name" value="Spore Coat Polysaccharide Biosynthesis Protein SpsA, Chain A"/>
    <property type="match status" value="1"/>
</dbReference>
<dbReference type="Proteomes" id="UP000054526">
    <property type="component" value="Unassembled WGS sequence"/>
</dbReference>
<keyword evidence="2" id="KW-0808">Transferase</keyword>
<evidence type="ECO:0000313" key="3">
    <source>
        <dbReference type="Proteomes" id="UP000054526"/>
    </source>
</evidence>
<dbReference type="EMBL" id="JXAL01000001">
    <property type="protein sequence ID" value="KIL37759.1"/>
    <property type="molecule type" value="Genomic_DNA"/>
</dbReference>
<accession>A0ABR5A9T0</accession>
<evidence type="ECO:0000313" key="2">
    <source>
        <dbReference type="EMBL" id="KIL37759.1"/>
    </source>
</evidence>
<reference evidence="2 3" key="1">
    <citation type="submission" date="2014-12" db="EMBL/GenBank/DDBJ databases">
        <title>Draft genome sequence of Cohnella kolymensis strain B-2846.</title>
        <authorList>
            <person name="Karlyshev A.V."/>
            <person name="Kudryashova E.B."/>
        </authorList>
    </citation>
    <scope>NUCLEOTIDE SEQUENCE [LARGE SCALE GENOMIC DNA]</scope>
    <source>
        <strain evidence="2 3">VKM B-2846</strain>
    </source>
</reference>
<dbReference type="InterPro" id="IPR001173">
    <property type="entry name" value="Glyco_trans_2-like"/>
</dbReference>
<protein>
    <submittedName>
        <fullName evidence="2">Glycosyl transferase family 2</fullName>
    </submittedName>
</protein>
<dbReference type="PANTHER" id="PTHR48090">
    <property type="entry name" value="UNDECAPRENYL-PHOSPHATE 4-DEOXY-4-FORMAMIDO-L-ARABINOSE TRANSFERASE-RELATED"/>
    <property type="match status" value="1"/>
</dbReference>
<dbReference type="SUPFAM" id="SSF53448">
    <property type="entry name" value="Nucleotide-diphospho-sugar transferases"/>
    <property type="match status" value="1"/>
</dbReference>
<name>A0ABR5A9T0_9BACL</name>
<sequence>MKVCIIIPAYNEEKSIAQVISRIFRLHPEFTVVVIDDGSSDGTAAAAKAAGADVITLPQNLGIGGAVQTGYLYCARKGFDVAVQVDADGQHKPEELDKIINPIREGQADMVLGSRWVENTGYRSSRSRRAGMLILASLVSFFTRRHVTDPTSGFRAVGRKGIQLFAEDYSTDYPEVDSLVSLNSHGLRIIEVAVEMDQRQAGSSSISSVKSIYYMIKVTLSIMIRSVR</sequence>
<dbReference type="GO" id="GO:0016740">
    <property type="term" value="F:transferase activity"/>
    <property type="evidence" value="ECO:0007669"/>
    <property type="project" value="UniProtKB-KW"/>
</dbReference>
<dbReference type="Pfam" id="PF00535">
    <property type="entry name" value="Glycos_transf_2"/>
    <property type="match status" value="1"/>
</dbReference>
<keyword evidence="3" id="KW-1185">Reference proteome</keyword>